<keyword evidence="1" id="KW-0732">Signal</keyword>
<gene>
    <name evidence="2" type="primary">CBP</name>
    <name evidence="2" type="ORF">KSP40_PGU012000</name>
</gene>
<evidence type="ECO:0000313" key="2">
    <source>
        <dbReference type="EMBL" id="KAK8961632.1"/>
    </source>
</evidence>
<organism evidence="2 3">
    <name type="scientific">Platanthera guangdongensis</name>
    <dbReference type="NCBI Taxonomy" id="2320717"/>
    <lineage>
        <taxon>Eukaryota</taxon>
        <taxon>Viridiplantae</taxon>
        <taxon>Streptophyta</taxon>
        <taxon>Embryophyta</taxon>
        <taxon>Tracheophyta</taxon>
        <taxon>Spermatophyta</taxon>
        <taxon>Magnoliopsida</taxon>
        <taxon>Liliopsida</taxon>
        <taxon>Asparagales</taxon>
        <taxon>Orchidaceae</taxon>
        <taxon>Orchidoideae</taxon>
        <taxon>Orchideae</taxon>
        <taxon>Orchidinae</taxon>
        <taxon>Platanthera</taxon>
    </lineage>
</organism>
<evidence type="ECO:0000313" key="3">
    <source>
        <dbReference type="Proteomes" id="UP001412067"/>
    </source>
</evidence>
<feature type="chain" id="PRO_5047128650" evidence="1">
    <location>
        <begin position="30"/>
        <end position="148"/>
    </location>
</feature>
<reference evidence="2 3" key="1">
    <citation type="journal article" date="2022" name="Nat. Plants">
        <title>Genomes of leafy and leafless Platanthera orchids illuminate the evolution of mycoheterotrophy.</title>
        <authorList>
            <person name="Li M.H."/>
            <person name="Liu K.W."/>
            <person name="Li Z."/>
            <person name="Lu H.C."/>
            <person name="Ye Q.L."/>
            <person name="Zhang D."/>
            <person name="Wang J.Y."/>
            <person name="Li Y.F."/>
            <person name="Zhong Z.M."/>
            <person name="Liu X."/>
            <person name="Yu X."/>
            <person name="Liu D.K."/>
            <person name="Tu X.D."/>
            <person name="Liu B."/>
            <person name="Hao Y."/>
            <person name="Liao X.Y."/>
            <person name="Jiang Y.T."/>
            <person name="Sun W.H."/>
            <person name="Chen J."/>
            <person name="Chen Y.Q."/>
            <person name="Ai Y."/>
            <person name="Zhai J.W."/>
            <person name="Wu S.S."/>
            <person name="Zhou Z."/>
            <person name="Hsiao Y.Y."/>
            <person name="Wu W.L."/>
            <person name="Chen Y.Y."/>
            <person name="Lin Y.F."/>
            <person name="Hsu J.L."/>
            <person name="Li C.Y."/>
            <person name="Wang Z.W."/>
            <person name="Zhao X."/>
            <person name="Zhong W.Y."/>
            <person name="Ma X.K."/>
            <person name="Ma L."/>
            <person name="Huang J."/>
            <person name="Chen G.Z."/>
            <person name="Huang M.Z."/>
            <person name="Huang L."/>
            <person name="Peng D.H."/>
            <person name="Luo Y.B."/>
            <person name="Zou S.Q."/>
            <person name="Chen S.P."/>
            <person name="Lan S."/>
            <person name="Tsai W.C."/>
            <person name="Van de Peer Y."/>
            <person name="Liu Z.J."/>
        </authorList>
    </citation>
    <scope>NUCLEOTIDE SEQUENCE [LARGE SCALE GENOMIC DNA]</scope>
    <source>
        <strain evidence="2">Lor288</strain>
    </source>
</reference>
<dbReference type="EMBL" id="JBBWWR010000009">
    <property type="protein sequence ID" value="KAK8961632.1"/>
    <property type="molecule type" value="Genomic_DNA"/>
</dbReference>
<dbReference type="PANTHER" id="PTHR33681:SF13">
    <property type="entry name" value="ALGINATE LYASE 2 DOMAIN-CONTAINING PROTEIN"/>
    <property type="match status" value="1"/>
</dbReference>
<proteinExistence type="predicted"/>
<sequence length="148" mass="16931">MASPTLPVVQIAFLVSFFLLKESILLCSADPTDGFRQIPLTESNFLLQKPYNLASADRYSYSNGVRRLWVFSTDKPFKSGSSTDPRTEIRIKGYDYSSGVTVFVDDVMKHEAQGRGRSDFFFKFGVYGQIGESNRMESRWRDVKIFKK</sequence>
<comment type="caution">
    <text evidence="2">The sequence shown here is derived from an EMBL/GenBank/DDBJ whole genome shotgun (WGS) entry which is preliminary data.</text>
</comment>
<feature type="signal peptide" evidence="1">
    <location>
        <begin position="1"/>
        <end position="29"/>
    </location>
</feature>
<name>A0ABR2MBQ6_9ASPA</name>
<dbReference type="Proteomes" id="UP001412067">
    <property type="component" value="Unassembled WGS sequence"/>
</dbReference>
<evidence type="ECO:0000256" key="1">
    <source>
        <dbReference type="SAM" id="SignalP"/>
    </source>
</evidence>
<dbReference type="PANTHER" id="PTHR33681">
    <property type="entry name" value="BINDING PROTEIN, PUTATIVE, EXPRESSED-RELATED"/>
    <property type="match status" value="1"/>
</dbReference>
<protein>
    <submittedName>
        <fullName evidence="2">Citrate-binding protein</fullName>
    </submittedName>
</protein>
<keyword evidence="3" id="KW-1185">Reference proteome</keyword>
<dbReference type="SUPFAM" id="SSF49899">
    <property type="entry name" value="Concanavalin A-like lectins/glucanases"/>
    <property type="match status" value="1"/>
</dbReference>
<dbReference type="InterPro" id="IPR013320">
    <property type="entry name" value="ConA-like_dom_sf"/>
</dbReference>
<accession>A0ABR2MBQ6</accession>